<proteinExistence type="predicted"/>
<reference evidence="2 3" key="1">
    <citation type="submission" date="2018-05" db="EMBL/GenBank/DDBJ databases">
        <title>Complete genome sequencing of three human clinical isolates of Staphylococcus caprae reveals virulence factors similar to those of S. epidermidis and S. capitis.</title>
        <authorList>
            <person name="Watanabe S."/>
            <person name="Cui L."/>
        </authorList>
    </citation>
    <scope>NUCLEOTIDE SEQUENCE [LARGE SCALE GENOMIC DNA]</scope>
    <source>
        <strain evidence="2 3">JMUB590</strain>
    </source>
</reference>
<dbReference type="NCBIfam" id="NF033835">
    <property type="entry name" value="VraH_fam"/>
    <property type="match status" value="1"/>
</dbReference>
<sequence>MSIKEMFHELINKKWTGEDLWTIVLSIVCASFLTTPILGIPIGIAVYFLFFYKQEGSNVFDKYRDYFDKKEKEK</sequence>
<protein>
    <recommendedName>
        <fullName evidence="4">VraH family protein</fullName>
    </recommendedName>
</protein>
<name>A0ABN5W6B7_9STAP</name>
<dbReference type="Proteomes" id="UP000274772">
    <property type="component" value="Chromosome"/>
</dbReference>
<evidence type="ECO:0000313" key="3">
    <source>
        <dbReference type="Proteomes" id="UP000274772"/>
    </source>
</evidence>
<dbReference type="InterPro" id="IPR049869">
    <property type="entry name" value="VraH"/>
</dbReference>
<evidence type="ECO:0000256" key="1">
    <source>
        <dbReference type="SAM" id="Phobius"/>
    </source>
</evidence>
<dbReference type="GeneID" id="58052262"/>
<dbReference type="RefSeq" id="WP_002445088.1">
    <property type="nucleotide sequence ID" value="NZ_AP018585.1"/>
</dbReference>
<keyword evidence="1" id="KW-0812">Transmembrane</keyword>
<accession>A0ABN5W6B7</accession>
<dbReference type="EMBL" id="AP018586">
    <property type="protein sequence ID" value="BBD93603.1"/>
    <property type="molecule type" value="Genomic_DNA"/>
</dbReference>
<keyword evidence="1" id="KW-0472">Membrane</keyword>
<evidence type="ECO:0008006" key="4">
    <source>
        <dbReference type="Google" id="ProtNLM"/>
    </source>
</evidence>
<evidence type="ECO:0000313" key="2">
    <source>
        <dbReference type="EMBL" id="BBD93603.1"/>
    </source>
</evidence>
<feature type="transmembrane region" description="Helical" evidence="1">
    <location>
        <begin position="20"/>
        <end position="52"/>
    </location>
</feature>
<keyword evidence="3" id="KW-1185">Reference proteome</keyword>
<organism evidence="2 3">
    <name type="scientific">Staphylococcus caprae</name>
    <dbReference type="NCBI Taxonomy" id="29380"/>
    <lineage>
        <taxon>Bacteria</taxon>
        <taxon>Bacillati</taxon>
        <taxon>Bacillota</taxon>
        <taxon>Bacilli</taxon>
        <taxon>Bacillales</taxon>
        <taxon>Staphylococcaceae</taxon>
        <taxon>Staphylococcus</taxon>
    </lineage>
</organism>
<gene>
    <name evidence="2" type="ORF">JMUB590_2566</name>
</gene>
<keyword evidence="1" id="KW-1133">Transmembrane helix</keyword>